<keyword evidence="3" id="KW-1185">Reference proteome</keyword>
<gene>
    <name evidence="2" type="ORF">JF535_12035</name>
</gene>
<dbReference type="InterPro" id="IPR045503">
    <property type="entry name" value="DUF6488"/>
</dbReference>
<accession>A0ABS3E8D5</accession>
<keyword evidence="1" id="KW-0732">Signal</keyword>
<feature type="chain" id="PRO_5046936509" evidence="1">
    <location>
        <begin position="23"/>
        <end position="110"/>
    </location>
</feature>
<dbReference type="Proteomes" id="UP000664293">
    <property type="component" value="Unassembled WGS sequence"/>
</dbReference>
<dbReference type="RefSeq" id="WP_207002406.1">
    <property type="nucleotide sequence ID" value="NZ_JAEKJR010000002.1"/>
</dbReference>
<dbReference type="Pfam" id="PF20098">
    <property type="entry name" value="DUF6488"/>
    <property type="match status" value="1"/>
</dbReference>
<reference evidence="2 3" key="1">
    <citation type="submission" date="2020-12" db="EMBL/GenBank/DDBJ databases">
        <title>Oil enriched cultivation method for isolating marine PHA-producing bacteria.</title>
        <authorList>
            <person name="Zheng W."/>
            <person name="Yu S."/>
            <person name="Huang Y."/>
        </authorList>
    </citation>
    <scope>NUCLEOTIDE SEQUENCE [LARGE SCALE GENOMIC DNA]</scope>
    <source>
        <strain evidence="2 3">SN0-2</strain>
    </source>
</reference>
<comment type="caution">
    <text evidence="2">The sequence shown here is derived from an EMBL/GenBank/DDBJ whole genome shotgun (WGS) entry which is preliminary data.</text>
</comment>
<protein>
    <submittedName>
        <fullName evidence="2">Uncharacterized protein</fullName>
    </submittedName>
</protein>
<name>A0ABS3E8D5_9GAMM</name>
<evidence type="ECO:0000313" key="2">
    <source>
        <dbReference type="EMBL" id="MBN8431583.1"/>
    </source>
</evidence>
<sequence length="110" mass="12223">MKKLFCIVSILASLLFSMQLFAHGTHSHDKTTVSMMEAEGLASKEIDRLIKEGKVDNVFAGKPVNASMSRVNNQRQWVVTTKADTADGEQELQVFLSTEGYFLSFGVVEH</sequence>
<organism evidence="2 3">
    <name type="scientific">Microbulbifer salipaludis</name>
    <dbReference type="NCBI Taxonomy" id="187980"/>
    <lineage>
        <taxon>Bacteria</taxon>
        <taxon>Pseudomonadati</taxon>
        <taxon>Pseudomonadota</taxon>
        <taxon>Gammaproteobacteria</taxon>
        <taxon>Cellvibrionales</taxon>
        <taxon>Microbulbiferaceae</taxon>
        <taxon>Microbulbifer</taxon>
    </lineage>
</organism>
<evidence type="ECO:0000313" key="3">
    <source>
        <dbReference type="Proteomes" id="UP000664293"/>
    </source>
</evidence>
<proteinExistence type="predicted"/>
<feature type="signal peptide" evidence="1">
    <location>
        <begin position="1"/>
        <end position="22"/>
    </location>
</feature>
<dbReference type="EMBL" id="JAEKJR010000002">
    <property type="protein sequence ID" value="MBN8431583.1"/>
    <property type="molecule type" value="Genomic_DNA"/>
</dbReference>
<evidence type="ECO:0000256" key="1">
    <source>
        <dbReference type="SAM" id="SignalP"/>
    </source>
</evidence>